<dbReference type="SUPFAM" id="SSF52540">
    <property type="entry name" value="P-loop containing nucleoside triphosphate hydrolases"/>
    <property type="match status" value="1"/>
</dbReference>
<evidence type="ECO:0000313" key="2">
    <source>
        <dbReference type="Proteomes" id="UP001221411"/>
    </source>
</evidence>
<reference evidence="1 2" key="1">
    <citation type="submission" date="2022-11" db="EMBL/GenBank/DDBJ databases">
        <title>Minimal conservation of predation-associated metabolite biosynthetic gene clusters underscores biosynthetic potential of Myxococcota including descriptions for ten novel species: Archangium lansinium sp. nov., Myxococcus landrumus sp. nov., Nannocystis bai.</title>
        <authorList>
            <person name="Ahearne A."/>
            <person name="Stevens C."/>
            <person name="Dowd S."/>
        </authorList>
    </citation>
    <scope>NUCLEOTIDE SEQUENCE [LARGE SCALE GENOMIC DNA]</scope>
    <source>
        <strain evidence="1 2">RJM3</strain>
    </source>
</reference>
<organism evidence="1 2">
    <name type="scientific">Polyangium mundeleinium</name>
    <dbReference type="NCBI Taxonomy" id="2995306"/>
    <lineage>
        <taxon>Bacteria</taxon>
        <taxon>Pseudomonadati</taxon>
        <taxon>Myxococcota</taxon>
        <taxon>Polyangia</taxon>
        <taxon>Polyangiales</taxon>
        <taxon>Polyangiaceae</taxon>
        <taxon>Polyangium</taxon>
    </lineage>
</organism>
<comment type="caution">
    <text evidence="1">The sequence shown here is derived from an EMBL/GenBank/DDBJ whole genome shotgun (WGS) entry which is preliminary data.</text>
</comment>
<accession>A0ABT5F4R0</accession>
<dbReference type="RefSeq" id="WP_271928492.1">
    <property type="nucleotide sequence ID" value="NZ_JAQNDO010000001.1"/>
</dbReference>
<protein>
    <recommendedName>
        <fullName evidence="3">AAA+ ATPase domain-containing protein</fullName>
    </recommendedName>
</protein>
<keyword evidence="2" id="KW-1185">Reference proteome</keyword>
<gene>
    <name evidence="1" type="ORF">POL67_47515</name>
</gene>
<proteinExistence type="predicted"/>
<dbReference type="InterPro" id="IPR027417">
    <property type="entry name" value="P-loop_NTPase"/>
</dbReference>
<evidence type="ECO:0008006" key="3">
    <source>
        <dbReference type="Google" id="ProtNLM"/>
    </source>
</evidence>
<sequence length="384" mass="42966">MTPFARYFKLKDAERTDFRLSTKLPEHLRLYVDLDGSLPKVEQALRVETPLLVVEGDFGTGKSHLLRYVEHVLLGPDSPLVRFEPVYVALSGFHRRSNFLSVHQQIAPEFIKKATAAMQAPGKEREKRLDGIHGITENMRLALRDLGLPGVGTAHPGATTAKQWLMASSKLSGPAMAKAKFTCTLFEEAGPTQIVELYKAISDLHRSVFGKKLLLLLDEAETFSNVVDIDAQASIGSGMRTLFDSENQSLGFFLGLNTPRVRGGIHPLLRSDVQSRIGNRQLRLKPLGTAEDRSQFMERLWPGLTSDANSLPFLLERAAFDLVAHRLEDLYRRLVRDEEQLFATSSPRDLLHVLSDIGLNAVEKGVEPPIRADMIRRWYAMTKG</sequence>
<dbReference type="Gene3D" id="3.40.50.300">
    <property type="entry name" value="P-loop containing nucleotide triphosphate hydrolases"/>
    <property type="match status" value="1"/>
</dbReference>
<evidence type="ECO:0000313" key="1">
    <source>
        <dbReference type="EMBL" id="MDC0749070.1"/>
    </source>
</evidence>
<name>A0ABT5F4R0_9BACT</name>
<dbReference type="Proteomes" id="UP001221411">
    <property type="component" value="Unassembled WGS sequence"/>
</dbReference>
<dbReference type="EMBL" id="JAQNDO010000001">
    <property type="protein sequence ID" value="MDC0749070.1"/>
    <property type="molecule type" value="Genomic_DNA"/>
</dbReference>